<dbReference type="SUPFAM" id="SSF57667">
    <property type="entry name" value="beta-beta-alpha zinc fingers"/>
    <property type="match status" value="2"/>
</dbReference>
<feature type="non-terminal residue" evidence="11">
    <location>
        <position position="1210"/>
    </location>
</feature>
<dbReference type="Pfam" id="PF22992">
    <property type="entry name" value="C2CH-4th_BIRD-IDD"/>
    <property type="match status" value="2"/>
</dbReference>
<dbReference type="SMART" id="SM00355">
    <property type="entry name" value="ZnF_C2H2"/>
    <property type="match status" value="6"/>
</dbReference>
<feature type="region of interest" description="Disordered" evidence="9">
    <location>
        <begin position="1"/>
        <end position="29"/>
    </location>
</feature>
<dbReference type="Gene3D" id="3.30.160.60">
    <property type="entry name" value="Classic Zinc Finger"/>
    <property type="match status" value="4"/>
</dbReference>
<keyword evidence="4" id="KW-0862">Zinc</keyword>
<evidence type="ECO:0000256" key="7">
    <source>
        <dbReference type="ARBA" id="ARBA00023163"/>
    </source>
</evidence>
<evidence type="ECO:0000256" key="6">
    <source>
        <dbReference type="ARBA" id="ARBA00023125"/>
    </source>
</evidence>
<evidence type="ECO:0000256" key="1">
    <source>
        <dbReference type="ARBA" id="ARBA00022723"/>
    </source>
</evidence>
<evidence type="ECO:0000313" key="11">
    <source>
        <dbReference type="EMBL" id="GEU82790.1"/>
    </source>
</evidence>
<keyword evidence="5" id="KW-0805">Transcription regulation</keyword>
<sequence length="1210" mass="135222">MDVTNTNPNPNPSNSAKRKRNLAGNPDPDAEVIALSPTSLMATNRFVCEICNKGFQRDQNLQLHRRGHNLPWKLKQRNKNEIVRKKVYICPEVNCVHHDASRALGDLTGVKKHFSRKHGEKKWKCEKCSKKYAVQSDWKAHSKICGTREYKCDCGTIFSRKDSFITHRAFCDALTQENSRTGLFPVIQTTASLNFNSHLMMMNDGGRMINPRFPGMFGGCGGLEMNGLDGYGMKPRLPIWLHQHTDNPLENSTTNSSLLGSTSSNNNNSEILSPEMVQWLNRSHQTVENYTDMPQGLPLKEEVDNSEWRFQENISQWSTLPAGLPTATKSAGWPNPQMSATALLQKASQMESTRSTNSGGYGLMSTSELSGLSSLNQTGSNSVSEAENFSGGMMNGDGLMMMMMMDGLKQKTCGIDSNDGNLTRDFLGVEGIIAIWDDSSFYKQMIINDDDGLLAIFSEWSKFGSTCLMIIVYAFQDATKKLIWNRLTELLVNFNGMCTVLGDFNEKMDVTNTNPNPNPSNSAKRKRNLAGNPDPDAEVIALSPTSLMATNRFVCEICNKGFQRDQNLQLHRRGHNLPWKLKQRNKNEIVRKKVYICPEVNCVHHDASRALGDLTGVKKHFSRKHGEKKWKCEKCSKKYAVQSDWKAHSKICGTREYKCDCGTIFSRKDSFITHRAFCDALTQENSRTGLFPVIQTTASLNFNSHLMMMNDGGRMINPRFPGMFGGCGGLEMNGLDGYGMKPRLPIWLHQHTDNPLENSTTNSSLLGSTSSNNNNSEILSPEMVQWLNRSHQTVENYIDMPQGLPLKEEVDNSEWRFQENISQWSTLPAGLPTATKSAGWPNPQMSATALLQKASQMESTRSTNSGGYGLMSTSELSGLSSLNQTGSNSVSEAENFSGGMMNGDGLMMMMMMDGLKQKTCGIDSNDGNLTRDFLGVEGIIAIWDDSSFYKQMIINDDDGLLAIFSEWSKFGSTCLMIIVYAFQDATKKLIWNRLTELLVNFNGMCTVLGDFNEATTSVVSRQDAANFYQSQINILAMGFLLKTATSVVSRQDTCMRTRSSSNQIVKSSTIPRRRNKLSQQQVALTIVEISLVTMADNRTMEEMLQAPTEGYGDAIVRIKLKQNNRKEQPKAAKKGETSKKDKALAILMVQPWERVSKKRITQSFSPNPEILFPSLGEDEETEGPMIIEAEIEGHCIHRMYVDDRSTLEIL</sequence>
<dbReference type="GO" id="GO:0005634">
    <property type="term" value="C:nucleus"/>
    <property type="evidence" value="ECO:0007669"/>
    <property type="project" value="TreeGrafter"/>
</dbReference>
<dbReference type="InterPro" id="IPR055186">
    <property type="entry name" value="C2H2-2nd_BIRD-IDD"/>
</dbReference>
<dbReference type="GO" id="GO:0003677">
    <property type="term" value="F:DNA binding"/>
    <property type="evidence" value="ECO:0007669"/>
    <property type="project" value="UniProtKB-KW"/>
</dbReference>
<keyword evidence="3 8" id="KW-0863">Zinc-finger</keyword>
<proteinExistence type="predicted"/>
<name>A0A6L2N9N7_TANCI</name>
<dbReference type="InterPro" id="IPR055187">
    <property type="entry name" value="C2CH-3rd_BIRD-IDD"/>
</dbReference>
<evidence type="ECO:0000256" key="4">
    <source>
        <dbReference type="ARBA" id="ARBA00022833"/>
    </source>
</evidence>
<dbReference type="GO" id="GO:0003700">
    <property type="term" value="F:DNA-binding transcription factor activity"/>
    <property type="evidence" value="ECO:0007669"/>
    <property type="project" value="TreeGrafter"/>
</dbReference>
<feature type="region of interest" description="Disordered" evidence="9">
    <location>
        <begin position="509"/>
        <end position="530"/>
    </location>
</feature>
<dbReference type="InterPro" id="IPR036236">
    <property type="entry name" value="Znf_C2H2_sf"/>
</dbReference>
<keyword evidence="2" id="KW-0677">Repeat</keyword>
<reference evidence="11" key="1">
    <citation type="journal article" date="2019" name="Sci. Rep.">
        <title>Draft genome of Tanacetum cinerariifolium, the natural source of mosquito coil.</title>
        <authorList>
            <person name="Yamashiro T."/>
            <person name="Shiraishi A."/>
            <person name="Satake H."/>
            <person name="Nakayama K."/>
        </authorList>
    </citation>
    <scope>NUCLEOTIDE SEQUENCE</scope>
</reference>
<dbReference type="AlphaFoldDB" id="A0A6L2N9N7"/>
<dbReference type="PROSITE" id="PS00028">
    <property type="entry name" value="ZINC_FINGER_C2H2_1"/>
    <property type="match status" value="2"/>
</dbReference>
<dbReference type="Pfam" id="PF22996">
    <property type="entry name" value="C2H2-2nd_BIRD-IDD"/>
    <property type="match status" value="2"/>
</dbReference>
<feature type="domain" description="C2H2-type" evidence="10">
    <location>
        <begin position="553"/>
        <end position="575"/>
    </location>
</feature>
<feature type="region of interest" description="Disordered" evidence="9">
    <location>
        <begin position="248"/>
        <end position="268"/>
    </location>
</feature>
<feature type="compositionally biased region" description="Low complexity" evidence="9">
    <location>
        <begin position="1"/>
        <end position="15"/>
    </location>
</feature>
<dbReference type="PANTHER" id="PTHR10593">
    <property type="entry name" value="SERINE/THREONINE-PROTEIN KINASE RIO"/>
    <property type="match status" value="1"/>
</dbReference>
<dbReference type="PANTHER" id="PTHR10593:SF231">
    <property type="entry name" value="PROTEIN INDETERMINATE-DOMAIN 13-RELATED"/>
    <property type="match status" value="1"/>
</dbReference>
<dbReference type="FunFam" id="3.30.160.60:FF:000554">
    <property type="entry name" value="protein indeterminate-domain 12-like"/>
    <property type="match status" value="2"/>
</dbReference>
<feature type="domain" description="C2H2-type" evidence="10">
    <location>
        <begin position="46"/>
        <end position="68"/>
    </location>
</feature>
<dbReference type="InterPro" id="IPR013087">
    <property type="entry name" value="Znf_C2H2_type"/>
</dbReference>
<organism evidence="11">
    <name type="scientific">Tanacetum cinerariifolium</name>
    <name type="common">Dalmatian daisy</name>
    <name type="synonym">Chrysanthemum cinerariifolium</name>
    <dbReference type="NCBI Taxonomy" id="118510"/>
    <lineage>
        <taxon>Eukaryota</taxon>
        <taxon>Viridiplantae</taxon>
        <taxon>Streptophyta</taxon>
        <taxon>Embryophyta</taxon>
        <taxon>Tracheophyta</taxon>
        <taxon>Spermatophyta</taxon>
        <taxon>Magnoliopsida</taxon>
        <taxon>eudicotyledons</taxon>
        <taxon>Gunneridae</taxon>
        <taxon>Pentapetalae</taxon>
        <taxon>asterids</taxon>
        <taxon>campanulids</taxon>
        <taxon>Asterales</taxon>
        <taxon>Asteraceae</taxon>
        <taxon>Asteroideae</taxon>
        <taxon>Anthemideae</taxon>
        <taxon>Anthemidinae</taxon>
        <taxon>Tanacetum</taxon>
    </lineage>
</organism>
<keyword evidence="6" id="KW-0238">DNA-binding</keyword>
<evidence type="ECO:0000259" key="10">
    <source>
        <dbReference type="PROSITE" id="PS50157"/>
    </source>
</evidence>
<dbReference type="GO" id="GO:0008270">
    <property type="term" value="F:zinc ion binding"/>
    <property type="evidence" value="ECO:0007669"/>
    <property type="project" value="UniProtKB-KW"/>
</dbReference>
<dbReference type="EMBL" id="BKCJ010008549">
    <property type="protein sequence ID" value="GEU82790.1"/>
    <property type="molecule type" value="Genomic_DNA"/>
</dbReference>
<dbReference type="Pfam" id="PF22995">
    <property type="entry name" value="C2CH-3rd_BIRD-IDD"/>
    <property type="match status" value="2"/>
</dbReference>
<gene>
    <name evidence="11" type="ORF">Tci_054768</name>
</gene>
<dbReference type="InterPro" id="IPR055185">
    <property type="entry name" value="C2CH-4th_BIRD-IDD"/>
</dbReference>
<feature type="compositionally biased region" description="Low complexity" evidence="9">
    <location>
        <begin position="511"/>
        <end position="522"/>
    </location>
</feature>
<dbReference type="FunFam" id="3.30.160.60:FF:000131">
    <property type="entry name" value="protein indeterminate-domain 5, chloroplastic-like"/>
    <property type="match status" value="2"/>
</dbReference>
<dbReference type="Pfam" id="PF12874">
    <property type="entry name" value="zf-met"/>
    <property type="match status" value="2"/>
</dbReference>
<keyword evidence="7" id="KW-0804">Transcription</keyword>
<evidence type="ECO:0000256" key="2">
    <source>
        <dbReference type="ARBA" id="ARBA00022737"/>
    </source>
</evidence>
<dbReference type="PROSITE" id="PS50157">
    <property type="entry name" value="ZINC_FINGER_C2H2_2"/>
    <property type="match status" value="2"/>
</dbReference>
<evidence type="ECO:0000256" key="5">
    <source>
        <dbReference type="ARBA" id="ARBA00023015"/>
    </source>
</evidence>
<accession>A0A6L2N9N7</accession>
<protein>
    <submittedName>
        <fullName evidence="11">Protein indeterminate-domain 9-like</fullName>
    </submittedName>
</protein>
<evidence type="ECO:0000256" key="9">
    <source>
        <dbReference type="SAM" id="MobiDB-lite"/>
    </source>
</evidence>
<evidence type="ECO:0000256" key="8">
    <source>
        <dbReference type="PROSITE-ProRule" id="PRU00042"/>
    </source>
</evidence>
<feature type="region of interest" description="Disordered" evidence="9">
    <location>
        <begin position="755"/>
        <end position="774"/>
    </location>
</feature>
<comment type="caution">
    <text evidence="11">The sequence shown here is derived from an EMBL/GenBank/DDBJ whole genome shotgun (WGS) entry which is preliminary data.</text>
</comment>
<keyword evidence="1" id="KW-0479">Metal-binding</keyword>
<evidence type="ECO:0000256" key="3">
    <source>
        <dbReference type="ARBA" id="ARBA00022771"/>
    </source>
</evidence>
<dbReference type="InterPro" id="IPR031140">
    <property type="entry name" value="IDD1-16"/>
</dbReference>